<dbReference type="EMBL" id="QJRE01000112">
    <property type="protein sequence ID" value="NWL47177.1"/>
    <property type="molecule type" value="Genomic_DNA"/>
</dbReference>
<feature type="region of interest" description="Disordered" evidence="1">
    <location>
        <begin position="66"/>
        <end position="108"/>
    </location>
</feature>
<dbReference type="AlphaFoldDB" id="A0ABD6N098"/>
<evidence type="ECO:0000313" key="2">
    <source>
        <dbReference type="EMBL" id="NWL47177.1"/>
    </source>
</evidence>
<reference evidence="2 3" key="1">
    <citation type="submission" date="2018-06" db="EMBL/GenBank/DDBJ databases">
        <title>Bacteria isolated from soil of Wuhan.</title>
        <authorList>
            <person name="Xiang W."/>
            <person name="Huang C."/>
        </authorList>
    </citation>
    <scope>NUCLEOTIDE SEQUENCE [LARGE SCALE GENOMIC DNA]</scope>
    <source>
        <strain evidence="3">xwS4</strain>
    </source>
</reference>
<evidence type="ECO:0000313" key="3">
    <source>
        <dbReference type="Proteomes" id="UP000704738"/>
    </source>
</evidence>
<comment type="caution">
    <text evidence="2">The sequence shown here is derived from an EMBL/GenBank/DDBJ whole genome shotgun (WGS) entry which is preliminary data.</text>
</comment>
<feature type="compositionally biased region" description="Basic and acidic residues" evidence="1">
    <location>
        <begin position="97"/>
        <end position="108"/>
    </location>
</feature>
<gene>
    <name evidence="2" type="ORF">DM819_15280</name>
</gene>
<protein>
    <submittedName>
        <fullName evidence="2">Uncharacterized protein</fullName>
    </submittedName>
</protein>
<sequence length="108" mass="10982">MSNGVAPCNAVRPVRRALLSKFQEHLMTKVIVTFDKNWRGYAAGETAGFESNVAEGLIVAGYASEAGKQAKKGKPNNGSAAAPGKDNGGDATGAAGKSDDSADSDGKP</sequence>
<proteinExistence type="predicted"/>
<organism evidence="2 3">
    <name type="scientific">Pseudomonas hunanensis</name>
    <dbReference type="NCBI Taxonomy" id="1247546"/>
    <lineage>
        <taxon>Bacteria</taxon>
        <taxon>Pseudomonadati</taxon>
        <taxon>Pseudomonadota</taxon>
        <taxon>Gammaproteobacteria</taxon>
        <taxon>Pseudomonadales</taxon>
        <taxon>Pseudomonadaceae</taxon>
        <taxon>Pseudomonas</taxon>
    </lineage>
</organism>
<accession>A0ABD6N098</accession>
<evidence type="ECO:0000256" key="1">
    <source>
        <dbReference type="SAM" id="MobiDB-lite"/>
    </source>
</evidence>
<dbReference type="Proteomes" id="UP000704738">
    <property type="component" value="Unassembled WGS sequence"/>
</dbReference>
<name>A0ABD6N098_9PSED</name>